<feature type="region of interest" description="Disordered" evidence="1">
    <location>
        <begin position="3397"/>
        <end position="3417"/>
    </location>
</feature>
<dbReference type="InterPro" id="IPR011604">
    <property type="entry name" value="PDDEXK-like_dom_sf"/>
</dbReference>
<feature type="compositionally biased region" description="Basic residues" evidence="1">
    <location>
        <begin position="2804"/>
        <end position="2814"/>
    </location>
</feature>
<dbReference type="GO" id="GO:0006281">
    <property type="term" value="P:DNA repair"/>
    <property type="evidence" value="ECO:0007669"/>
    <property type="project" value="UniProtKB-ARBA"/>
</dbReference>
<feature type="compositionally biased region" description="Basic and acidic residues" evidence="1">
    <location>
        <begin position="1860"/>
        <end position="1895"/>
    </location>
</feature>
<dbReference type="EMBL" id="HBUF01236687">
    <property type="protein sequence ID" value="CAG6675438.1"/>
    <property type="molecule type" value="Transcribed_RNA"/>
</dbReference>
<feature type="compositionally biased region" description="Low complexity" evidence="1">
    <location>
        <begin position="2642"/>
        <end position="2656"/>
    </location>
</feature>
<feature type="compositionally biased region" description="Basic and acidic residues" evidence="1">
    <location>
        <begin position="3085"/>
        <end position="3104"/>
    </location>
</feature>
<feature type="compositionally biased region" description="Basic and acidic residues" evidence="1">
    <location>
        <begin position="1732"/>
        <end position="1756"/>
    </location>
</feature>
<feature type="region of interest" description="Disordered" evidence="1">
    <location>
        <begin position="3040"/>
        <end position="3254"/>
    </location>
</feature>
<feature type="compositionally biased region" description="Polar residues" evidence="1">
    <location>
        <begin position="620"/>
        <end position="636"/>
    </location>
</feature>
<feature type="region of interest" description="Disordered" evidence="1">
    <location>
        <begin position="1197"/>
        <end position="1219"/>
    </location>
</feature>
<feature type="compositionally biased region" description="Basic and acidic residues" evidence="1">
    <location>
        <begin position="3337"/>
        <end position="3368"/>
    </location>
</feature>
<proteinExistence type="predicted"/>
<evidence type="ECO:0000313" key="3">
    <source>
        <dbReference type="EMBL" id="CAG6675438.1"/>
    </source>
</evidence>
<dbReference type="PANTHER" id="PTHR46609:SF6">
    <property type="entry name" value="EXONUCLEASE, PHAGE-TYPE_RECB, C-TERMINAL DOMAIN-CONTAINING PROTEIN-RELATED"/>
    <property type="match status" value="1"/>
</dbReference>
<feature type="compositionally biased region" description="Basic residues" evidence="1">
    <location>
        <begin position="571"/>
        <end position="585"/>
    </location>
</feature>
<feature type="compositionally biased region" description="Basic and acidic residues" evidence="1">
    <location>
        <begin position="478"/>
        <end position="504"/>
    </location>
</feature>
<feature type="region of interest" description="Disordered" evidence="1">
    <location>
        <begin position="423"/>
        <end position="665"/>
    </location>
</feature>
<evidence type="ECO:0000256" key="2">
    <source>
        <dbReference type="SAM" id="SignalP"/>
    </source>
</evidence>
<feature type="compositionally biased region" description="Basic and acidic residues" evidence="1">
    <location>
        <begin position="3315"/>
        <end position="3324"/>
    </location>
</feature>
<feature type="compositionally biased region" description="Basic residues" evidence="1">
    <location>
        <begin position="1812"/>
        <end position="1821"/>
    </location>
</feature>
<name>A0A8D8WY41_9HEMI</name>
<dbReference type="SUPFAM" id="SSF52980">
    <property type="entry name" value="Restriction endonuclease-like"/>
    <property type="match status" value="1"/>
</dbReference>
<feature type="compositionally biased region" description="Basic and acidic residues" evidence="1">
    <location>
        <begin position="1950"/>
        <end position="1962"/>
    </location>
</feature>
<feature type="compositionally biased region" description="Basic residues" evidence="1">
    <location>
        <begin position="2581"/>
        <end position="2591"/>
    </location>
</feature>
<dbReference type="Gene3D" id="3.90.320.10">
    <property type="match status" value="1"/>
</dbReference>
<dbReference type="PANTHER" id="PTHR46609">
    <property type="entry name" value="EXONUCLEASE, PHAGE-TYPE/RECB, C-TERMINAL DOMAIN-CONTAINING PROTEIN"/>
    <property type="match status" value="1"/>
</dbReference>
<feature type="compositionally biased region" description="Polar residues" evidence="1">
    <location>
        <begin position="1832"/>
        <end position="1844"/>
    </location>
</feature>
<feature type="compositionally biased region" description="Basic residues" evidence="1">
    <location>
        <begin position="73"/>
        <end position="90"/>
    </location>
</feature>
<feature type="compositionally biased region" description="Basic and acidic residues" evidence="1">
    <location>
        <begin position="216"/>
        <end position="236"/>
    </location>
</feature>
<feature type="region of interest" description="Disordered" evidence="1">
    <location>
        <begin position="1812"/>
        <end position="2003"/>
    </location>
</feature>
<feature type="compositionally biased region" description="Basic and acidic residues" evidence="1">
    <location>
        <begin position="3113"/>
        <end position="3139"/>
    </location>
</feature>
<feature type="compositionally biased region" description="Polar residues" evidence="1">
    <location>
        <begin position="2554"/>
        <end position="2566"/>
    </location>
</feature>
<feature type="region of interest" description="Disordered" evidence="1">
    <location>
        <begin position="1072"/>
        <end position="1103"/>
    </location>
</feature>
<feature type="compositionally biased region" description="Basic and acidic residues" evidence="1">
    <location>
        <begin position="3600"/>
        <end position="3613"/>
    </location>
</feature>
<dbReference type="InterPro" id="IPR051703">
    <property type="entry name" value="NF-kappa-B_Signaling_Reg"/>
</dbReference>
<feature type="region of interest" description="Disordered" evidence="1">
    <location>
        <begin position="2538"/>
        <end position="2818"/>
    </location>
</feature>
<dbReference type="EMBL" id="HBUF01417363">
    <property type="protein sequence ID" value="CAG6740133.1"/>
    <property type="molecule type" value="Transcribed_RNA"/>
</dbReference>
<feature type="compositionally biased region" description="Polar residues" evidence="1">
    <location>
        <begin position="1900"/>
        <end position="1910"/>
    </location>
</feature>
<dbReference type="InterPro" id="IPR011335">
    <property type="entry name" value="Restrct_endonuc-II-like"/>
</dbReference>
<feature type="region of interest" description="Disordered" evidence="1">
    <location>
        <begin position="3590"/>
        <end position="3632"/>
    </location>
</feature>
<protein>
    <submittedName>
        <fullName evidence="3">Uncharacterized protein</fullName>
    </submittedName>
</protein>
<feature type="compositionally biased region" description="Basic and acidic residues" evidence="1">
    <location>
        <begin position="3174"/>
        <end position="3204"/>
    </location>
</feature>
<feature type="compositionally biased region" description="Basic and acidic residues" evidence="1">
    <location>
        <begin position="2872"/>
        <end position="2884"/>
    </location>
</feature>
<feature type="compositionally biased region" description="Basic residues" evidence="1">
    <location>
        <begin position="1934"/>
        <end position="1949"/>
    </location>
</feature>
<feature type="compositionally biased region" description="Basic and acidic residues" evidence="1">
    <location>
        <begin position="1082"/>
        <end position="1103"/>
    </location>
</feature>
<organism evidence="3">
    <name type="scientific">Cacopsylla melanoneura</name>
    <dbReference type="NCBI Taxonomy" id="428564"/>
    <lineage>
        <taxon>Eukaryota</taxon>
        <taxon>Metazoa</taxon>
        <taxon>Ecdysozoa</taxon>
        <taxon>Arthropoda</taxon>
        <taxon>Hexapoda</taxon>
        <taxon>Insecta</taxon>
        <taxon>Pterygota</taxon>
        <taxon>Neoptera</taxon>
        <taxon>Paraneoptera</taxon>
        <taxon>Hemiptera</taxon>
        <taxon>Sternorrhyncha</taxon>
        <taxon>Psylloidea</taxon>
        <taxon>Psyllidae</taxon>
        <taxon>Psyllinae</taxon>
        <taxon>Cacopsylla</taxon>
    </lineage>
</organism>
<feature type="region of interest" description="Disordered" evidence="1">
    <location>
        <begin position="32"/>
        <end position="120"/>
    </location>
</feature>
<feature type="region of interest" description="Disordered" evidence="1">
    <location>
        <begin position="198"/>
        <end position="330"/>
    </location>
</feature>
<sequence>MAIRLIVLSIALTLHHVACHGDSSNRHQKYLDSDVTEEQVNESSELRKQPSKTDQHPTISSEAGYDEAPIRKGPNKVKQKLNERKARRLKMKMERAEKRKLLNGTESVTRKKKRRRKKGENETVLHYYDHLSREDEGWMKFVDFDYWLEQAELDNQTNIPCTTIKPNYKVKFKPDANNLREKIWRRLNKTRTMSTAKLPYRVWKEQQRRGKQTKRTTQDQRNVEDSRISDQDRRDMQGSGSYETGNKHDDKYSRYFDESQNKQDESHKKSIRTLSSETNKNMRNDESLEEVYGNEARDEVPTKAFQPQASEKNDNKVRRHENIKQKKKKIHSLQNIDIAENEENKKKKLQDFVDKRSSGEREKIVDELSKNRKNVFKNHRTRQKNGEKVAIGKEAEKIRQIKNKEIEHGFKKVDSEVNLQHLDESEEQDRAQTKANQPQVTEIYESKVRRNKEQNIRQTKKERRKKYSFENIDTAENEEYRKKIREMFAGKKENLRDAKTESRAPKIVFNNERITQDNEETNNKKTKTVRDEEETRKMRKKQKSTNIEDEDEKSDSEKTEQATEETDSSRTTRKRIKLKKRRRNKRDVPESYSKYKHSSMSDGSDEHSKSDSETNRKEISLTTRSVDQTKITPTQTSKKKRKRTLSVAEAKKRRLDRKKAKISTPRAAEPEIIANIKEHMKKDLNIPSSELHHHELTVKPNLTTVYSVDGDNIAELLRGINGSNNEKLFFNLIKDLEETGTIKQELQKEIEIEKTKIKAITTMSTSPMTKREIITPETTVKIIPTIVRTTKKPKVQTTFPLYVDGLSDEERLTQTKQTKKILRPNLTTKKKSVHEILGITTEAPGTSEELNSAERKEFFHDYYFDYGKRGPVKKDILVTTTPKPRIKTEIYRKISIDPNEIKNLKKKRNDLDLEYMLGSDADYYDEMKRIMDEKSIGKDTRERMMTEALMWKYGRHILERTNPITAETKTTTVTTLETKTTTTIEKMDFKSPAGDALFNIYIPPIEEVKHIAETKNKVRTPVPEDTTSKTEATVLLYSASNPLFNVHIPELKIKHKKQDSIEDAIDKYNKELLGEENDDDDSKEKKEHTRQDIMKEDSTTMEQRSDFQKILQHYLISASNEDGNNPISMFVRNVSILHSTNKFEQETLMKTTLFEENLTKYSPLKRQKNDASHTTTFHEDGMRTHKTETSTIITSETPTTTTTKATSATRSTKIRSSREFYDEEAKKKLKEDILRNANPGYEEESGLDSGVSHESEADRQFLKELDHIEKMDDEEEDISKTLGKNSKFSEMIPHTANTGTTSRETIVAPVDSKELAELMKNKDAHFEQVLQGYLDKKTSKRTEKLRGRSTKVFSPTLKRSKFEEWEITKSYCPTFLNQTMFDQQCQKFAKIINKRGEDQLRRLDFEMKTKHNNLGKLVSKNILTANNFADVVKRKTKKPYDLTSEILYEITPDRTIEPHVQAKYTNISGNIISKCGYFIDDKYPFLGALPDGLIESEGIVKFVNTSTYPNINLKMLMLRDNYLRKNFIVGKDIALAPEGELSYEIQGELHVAKRQYCDLFVYNGNDHVLLKVERQKDFWKAKMRKPLIDFYRQHMMPVVVKRLLHRRFKLYSGDDHYLLNSDEDLLSVIRGLRGNTKEATIPTRPVHTSLRVHVQTQQEEEDDVEKLEEEEWENLHKMTVKMSVMGRTKTLIKLKTDKKLMESPKQQENFKRKDKKVPDSKQRKIVKRKHQKILDRISESLESQTSKDSRSEHQLSTEESANTEARRRKNFDVEKKIELAKKKNGFSESKSSESNEQNHLSLESLYILQEKRRKARKKLKKTVKESKEVNTKYHSNRNSETYDNQVIRKRKEKLTSISNTEEKSSKSLETKKSRNIHQRQEKAKIRKIDSSESSHRKITSSEISHSSRYSKSGDGYYRAQDVSKKNSKGDQSLSKKRKFSKLAKKKKRPRSSESSESKSVMKKEKKKIVKRDLEKAETSKSHNQIKGKRVKRDNVPTPNSDNRVTIENLYSYKDTEYQPASYDYNESVFGSLKERVAKKKAEPDFLVDFYKKGLIGKEEFLAIVKNKTREGKQWRRIPSVESTKEFDTENYSDLVKAVKGEPLSGIKETASIDSKDYDKDDVCKKYMRNIGYGRPIDDTIFNKSIVFTADDLKQLKEEKIRKKHAKAKKLRMKNKFMKIKGKRSNNSLSIGDLSLGDDDPDIDPMTKKKGKWKTTPKYDPYNKTHRSQRRQNYREQYRAYWENLEKLKKLYPSAEEDPDAKLSDRFYRRLKHEGVKTKTWEYTSIRDCCHSYSTEFKEQRKERKKILQRVYAQENTVELLQRLGKRLARKKQNKTQSEKMIKSSDNLLDIVKEELVKRKSRNLTKIRIVRKRRSIVDASRNPYEYDENEIALTVAAYTDTGSAESDQESEETALRKAEQGIDESIPEDRTTLRFETAEELKNFEKIKKVRAKKLKERPKYAKMSSGSIEFVLLQKELKKNGEDFSYLDVSITGENQHVKQDDIKDISASGFYVTKLTKPPLNDEEALMQILKEKSEENVFEDKKEVSRQDDTNQDQLKMSSNTELPNAQPEETIALLKTNKQTKKRGRPRKQMNTTSIKQTKRNRLEKLNENNTNRLRRKRSVEISKTKVKRRPLKVKQLSKDSSLSSETFSSSESSDVKSKRKIIKNKDRVKTQVPKRAHSSEEPSLSSKNSEEKKLKLRNFRNEERVKVKRKFENSGHACIESSSSNLSNDKKKLKIKKIKSKEVSSEESSSSSNSSDEKKLKKLKSSKNKDRFQSKEAFQDSSHFSKETSSSKIGRDIRKLKIKKLNKKKGKLQEKFEDKKISKKFLKSVSLSSSEIQISKSSCNENVKKKIIKKVKKVPKSSANSIRDSSHETDESKLKESSLGSENHGQSEKPKKKFKTKKEFLAHQRKLRRKKRKLLIKKMKRQNLTMSPRSDRAEITKQSKLQTKIKVNPSVPSVGTTPYTPTTIIIKFTKDPRYYKKRPTRDVESIFDHAENRYEDFIKEYNLKHSCTPLSKRAIQKLQIIKEKEFNQKNQEYEKDNVKREQIRGFESYDSDDFDNSAERKHKPWEKSLEGTQEEEADKKTGKYSKEETSEEIDKKKTQRHLKHKFDDSKTVENSKVKSNKRQEKQQKLQDESQANTIEIKKEKSHIKKTSGQHGKTNKKQKQRKERIIKSAQSRDSKMRESSAHSDSEHNEETRQEIMPTHRTKVLTPHTVSSDIRDTHCKTRKTTQLKHSETPEPTGTTQMSEIYARRTHSDGEDYLTGGESMNDFQALAEQCAHDGEYSIGQRSESASAIKRRIWKEDLEHQRRWQRETRVPKSDSSMSTYDEYDQNQKDEEKKLIEGDNKPNEHTHEASDIHDNALKRQKRTPQVTTQANVVNINPLLIMTEGTPKKKKRTTHFKREVTPWKSEETKSASTMIPLRKRLQKRLNQIQRNTNKYMAYRPNYTSVAEHKRVWHLLLSPNTTYTTAAPLFDREIHFDFTAYRVTDEDIYKVIANKIVRDNKVPNKRKSQFRHSRQFFEMLMSTTPDPALMNMADEMRRYWTQREEIDLFLYRGQRDGRDKPNTVKWYEKMKRMEGGKKWRMLQWKRPTTVKNDEDARTEGDRTQKRNKKKETKTKDSLEKKEK</sequence>
<feature type="region of interest" description="Disordered" evidence="1">
    <location>
        <begin position="1783"/>
        <end position="1802"/>
    </location>
</feature>
<feature type="compositionally biased region" description="Basic and acidic residues" evidence="1">
    <location>
        <begin position="44"/>
        <end position="55"/>
    </location>
</feature>
<feature type="compositionally biased region" description="Basic and acidic residues" evidence="1">
    <location>
        <begin position="2692"/>
        <end position="2717"/>
    </location>
</feature>
<evidence type="ECO:0000256" key="1">
    <source>
        <dbReference type="SAM" id="MobiDB-lite"/>
    </source>
</evidence>
<feature type="compositionally biased region" description="Basic residues" evidence="1">
    <location>
        <begin position="2911"/>
        <end position="2929"/>
    </location>
</feature>
<feature type="compositionally biased region" description="Basic and acidic residues" evidence="1">
    <location>
        <begin position="3406"/>
        <end position="3417"/>
    </location>
</feature>
<keyword evidence="2" id="KW-0732">Signal</keyword>
<feature type="region of interest" description="Disordered" evidence="1">
    <location>
        <begin position="1696"/>
        <end position="1770"/>
    </location>
</feature>
<feature type="compositionally biased region" description="Basic and acidic residues" evidence="1">
    <location>
        <begin position="604"/>
        <end position="619"/>
    </location>
</feature>
<feature type="compositionally biased region" description="Basic and acidic residues" evidence="1">
    <location>
        <begin position="91"/>
        <end position="100"/>
    </location>
</feature>
<feature type="compositionally biased region" description="Basic residues" evidence="1">
    <location>
        <begin position="3151"/>
        <end position="3173"/>
    </location>
</feature>
<feature type="compositionally biased region" description="Basic and acidic residues" evidence="1">
    <location>
        <begin position="245"/>
        <end position="268"/>
    </location>
</feature>
<feature type="region of interest" description="Disordered" evidence="1">
    <location>
        <begin position="2204"/>
        <end position="2230"/>
    </location>
</feature>
<accession>A0A8D8WY41</accession>
<reference evidence="3" key="1">
    <citation type="submission" date="2021-05" db="EMBL/GenBank/DDBJ databases">
        <authorList>
            <person name="Alioto T."/>
            <person name="Alioto T."/>
            <person name="Gomez Garrido J."/>
        </authorList>
    </citation>
    <scope>NUCLEOTIDE SEQUENCE</scope>
</reference>
<feature type="compositionally biased region" description="Basic and acidic residues" evidence="1">
    <location>
        <begin position="2771"/>
        <end position="2790"/>
    </location>
</feature>
<feature type="compositionally biased region" description="Low complexity" evidence="1">
    <location>
        <begin position="1197"/>
        <end position="1211"/>
    </location>
</feature>
<feature type="compositionally biased region" description="Polar residues" evidence="1">
    <location>
        <begin position="3243"/>
        <end position="3252"/>
    </location>
</feature>
<feature type="compositionally biased region" description="Basic and acidic residues" evidence="1">
    <location>
        <begin position="1708"/>
        <end position="1722"/>
    </location>
</feature>
<feature type="region of interest" description="Disordered" evidence="1">
    <location>
        <begin position="3315"/>
        <end position="3378"/>
    </location>
</feature>
<feature type="compositionally biased region" description="Basic and acidic residues" evidence="1">
    <location>
        <begin position="3040"/>
        <end position="3052"/>
    </location>
</feature>
<feature type="compositionally biased region" description="Basic and acidic residues" evidence="1">
    <location>
        <begin position="311"/>
        <end position="324"/>
    </location>
</feature>
<feature type="compositionally biased region" description="Basic and acidic residues" evidence="1">
    <location>
        <begin position="1822"/>
        <end position="1831"/>
    </location>
</feature>
<feature type="compositionally biased region" description="Basic residues" evidence="1">
    <location>
        <begin position="2853"/>
        <end position="2863"/>
    </location>
</feature>
<feature type="compositionally biased region" description="Basic and acidic residues" evidence="1">
    <location>
        <begin position="444"/>
        <end position="455"/>
    </location>
</feature>
<feature type="region of interest" description="Disordered" evidence="1">
    <location>
        <begin position="2851"/>
        <end position="2949"/>
    </location>
</feature>
<feature type="compositionally biased region" description="Basic residues" evidence="1">
    <location>
        <begin position="651"/>
        <end position="661"/>
    </location>
</feature>
<feature type="region of interest" description="Disordered" evidence="1">
    <location>
        <begin position="1236"/>
        <end position="1256"/>
    </location>
</feature>
<feature type="compositionally biased region" description="Basic and acidic residues" evidence="1">
    <location>
        <begin position="1970"/>
        <end position="1980"/>
    </location>
</feature>
<feature type="compositionally biased region" description="Basic and acidic residues" evidence="1">
    <location>
        <begin position="2538"/>
        <end position="2551"/>
    </location>
</feature>
<feature type="compositionally biased region" description="Basic and acidic residues" evidence="1">
    <location>
        <begin position="3622"/>
        <end position="3632"/>
    </location>
</feature>
<feature type="compositionally biased region" description="Low complexity" evidence="1">
    <location>
        <begin position="1786"/>
        <end position="1798"/>
    </location>
</feature>
<feature type="signal peptide" evidence="2">
    <location>
        <begin position="1"/>
        <end position="19"/>
    </location>
</feature>
<feature type="chain" id="PRO_5036262435" evidence="2">
    <location>
        <begin position="20"/>
        <end position="3632"/>
    </location>
</feature>